<dbReference type="OrthoDB" id="37537at2759"/>
<reference evidence="3 4" key="1">
    <citation type="submission" date="2016-05" db="EMBL/GenBank/DDBJ databases">
        <title>A degradative enzymes factory behind the ericoid mycorrhizal symbiosis.</title>
        <authorList>
            <consortium name="DOE Joint Genome Institute"/>
            <person name="Martino E."/>
            <person name="Morin E."/>
            <person name="Grelet G."/>
            <person name="Kuo A."/>
            <person name="Kohler A."/>
            <person name="Daghino S."/>
            <person name="Barry K."/>
            <person name="Choi C."/>
            <person name="Cichocki N."/>
            <person name="Clum A."/>
            <person name="Copeland A."/>
            <person name="Hainaut M."/>
            <person name="Haridas S."/>
            <person name="Labutti K."/>
            <person name="Lindquist E."/>
            <person name="Lipzen A."/>
            <person name="Khouja H.-R."/>
            <person name="Murat C."/>
            <person name="Ohm R."/>
            <person name="Olson A."/>
            <person name="Spatafora J."/>
            <person name="Veneault-Fourrey C."/>
            <person name="Henrissat B."/>
            <person name="Grigoriev I."/>
            <person name="Martin F."/>
            <person name="Perotto S."/>
        </authorList>
    </citation>
    <scope>NUCLEOTIDE SEQUENCE [LARGE SCALE GENOMIC DNA]</scope>
    <source>
        <strain evidence="3 4">UAMH 7357</strain>
    </source>
</reference>
<dbReference type="SUPFAM" id="SSF51430">
    <property type="entry name" value="NAD(P)-linked oxidoreductase"/>
    <property type="match status" value="1"/>
</dbReference>
<evidence type="ECO:0000313" key="4">
    <source>
        <dbReference type="Proteomes" id="UP000235672"/>
    </source>
</evidence>
<gene>
    <name evidence="3" type="ORF">NA56DRAFT_682508</name>
</gene>
<dbReference type="STRING" id="1745343.A0A2J6PK34"/>
<dbReference type="InterPro" id="IPR050791">
    <property type="entry name" value="Aldo-Keto_reductase"/>
</dbReference>
<dbReference type="EMBL" id="KZ613522">
    <property type="protein sequence ID" value="PMD14408.1"/>
    <property type="molecule type" value="Genomic_DNA"/>
</dbReference>
<dbReference type="AlphaFoldDB" id="A0A2J6PK34"/>
<accession>A0A2J6PK34</accession>
<dbReference type="Pfam" id="PF00248">
    <property type="entry name" value="Aldo_ket_red"/>
    <property type="match status" value="1"/>
</dbReference>
<dbReference type="PANTHER" id="PTHR43625">
    <property type="entry name" value="AFLATOXIN B1 ALDEHYDE REDUCTASE"/>
    <property type="match status" value="1"/>
</dbReference>
<feature type="domain" description="NADP-dependent oxidoreductase" evidence="2">
    <location>
        <begin position="19"/>
        <end position="311"/>
    </location>
</feature>
<dbReference type="GO" id="GO:0005737">
    <property type="term" value="C:cytoplasm"/>
    <property type="evidence" value="ECO:0007669"/>
    <property type="project" value="TreeGrafter"/>
</dbReference>
<evidence type="ECO:0000256" key="1">
    <source>
        <dbReference type="ARBA" id="ARBA00023002"/>
    </source>
</evidence>
<evidence type="ECO:0000313" key="3">
    <source>
        <dbReference type="EMBL" id="PMD14408.1"/>
    </source>
</evidence>
<protein>
    <submittedName>
        <fullName evidence="3">Aldo/keto reductase</fullName>
    </submittedName>
</protein>
<proteinExistence type="predicted"/>
<dbReference type="Gene3D" id="3.20.20.100">
    <property type="entry name" value="NADP-dependent oxidoreductase domain"/>
    <property type="match status" value="1"/>
</dbReference>
<evidence type="ECO:0000259" key="2">
    <source>
        <dbReference type="Pfam" id="PF00248"/>
    </source>
</evidence>
<organism evidence="3 4">
    <name type="scientific">Hyaloscypha hepaticicola</name>
    <dbReference type="NCBI Taxonomy" id="2082293"/>
    <lineage>
        <taxon>Eukaryota</taxon>
        <taxon>Fungi</taxon>
        <taxon>Dikarya</taxon>
        <taxon>Ascomycota</taxon>
        <taxon>Pezizomycotina</taxon>
        <taxon>Leotiomycetes</taxon>
        <taxon>Helotiales</taxon>
        <taxon>Hyaloscyphaceae</taxon>
        <taxon>Hyaloscypha</taxon>
    </lineage>
</organism>
<name>A0A2J6PK34_9HELO</name>
<dbReference type="InterPro" id="IPR036812">
    <property type="entry name" value="NAD(P)_OxRdtase_dom_sf"/>
</dbReference>
<dbReference type="Proteomes" id="UP000235672">
    <property type="component" value="Unassembled WGS sequence"/>
</dbReference>
<keyword evidence="4" id="KW-1185">Reference proteome</keyword>
<dbReference type="GO" id="GO:0016491">
    <property type="term" value="F:oxidoreductase activity"/>
    <property type="evidence" value="ECO:0007669"/>
    <property type="project" value="UniProtKB-KW"/>
</dbReference>
<dbReference type="InterPro" id="IPR023210">
    <property type="entry name" value="NADP_OxRdtase_dom"/>
</dbReference>
<dbReference type="PANTHER" id="PTHR43625:SF40">
    <property type="entry name" value="ALDO-KETO REDUCTASE YAKC [NADP(+)]"/>
    <property type="match status" value="1"/>
</dbReference>
<sequence length="338" mass="37245">MAMPKFPQRKIGDTLVSAIGLGCMGMSIPPYNDEESLQVLTAAADMGLNFWTTAAGYGPNEALLGRWFRETGRRSEIFLATKFGRKIVDGKMVHPGTPEEVRSSCEQSLKTLGVEYIDLYAQHRVDKDVPIEKTVLAMKELVEEGKIRYLGLSECSARTLRRACKVHPIAAAEMEFSPFALEIEDPQMGVLEAARECGTRIVAYAPLGKGFLTGVIKSRDDFPEGDARKTMFPRFSEENFAGNLRLVEELSEVAKEKGVKVGQLVLAWILAQGEDFIPLPGTKHIKYLMENAGSVNIVLSKADDDRIRKVIESVGGTKGARYSEATMLSCFGDTPELE</sequence>
<keyword evidence="1" id="KW-0560">Oxidoreductase</keyword>